<dbReference type="AlphaFoldDB" id="A0A839GSU1"/>
<evidence type="ECO:0000313" key="2">
    <source>
        <dbReference type="EMBL" id="MBA9077488.1"/>
    </source>
</evidence>
<gene>
    <name evidence="2" type="ORF">FHS90_002201</name>
</gene>
<keyword evidence="3" id="KW-1185">Reference proteome</keyword>
<organism evidence="2 3">
    <name type="scientific">Rufibacter quisquiliarum</name>
    <dbReference type="NCBI Taxonomy" id="1549639"/>
    <lineage>
        <taxon>Bacteria</taxon>
        <taxon>Pseudomonadati</taxon>
        <taxon>Bacteroidota</taxon>
        <taxon>Cytophagia</taxon>
        <taxon>Cytophagales</taxon>
        <taxon>Hymenobacteraceae</taxon>
        <taxon>Rufibacter</taxon>
    </lineage>
</organism>
<evidence type="ECO:0000313" key="3">
    <source>
        <dbReference type="Proteomes" id="UP000563094"/>
    </source>
</evidence>
<name>A0A839GSU1_9BACT</name>
<protein>
    <submittedName>
        <fullName evidence="2">Uncharacterized protein</fullName>
    </submittedName>
</protein>
<dbReference type="RefSeq" id="WP_066839116.1">
    <property type="nucleotide sequence ID" value="NZ_JACJIQ010000007.1"/>
</dbReference>
<evidence type="ECO:0000256" key="1">
    <source>
        <dbReference type="SAM" id="MobiDB-lite"/>
    </source>
</evidence>
<dbReference type="Proteomes" id="UP000563094">
    <property type="component" value="Unassembled WGS sequence"/>
</dbReference>
<feature type="region of interest" description="Disordered" evidence="1">
    <location>
        <begin position="36"/>
        <end position="68"/>
    </location>
</feature>
<accession>A0A839GSU1</accession>
<comment type="caution">
    <text evidence="2">The sequence shown here is derived from an EMBL/GenBank/DDBJ whole genome shotgun (WGS) entry which is preliminary data.</text>
</comment>
<dbReference type="EMBL" id="JACJIQ010000007">
    <property type="protein sequence ID" value="MBA9077488.1"/>
    <property type="molecule type" value="Genomic_DNA"/>
</dbReference>
<proteinExistence type="predicted"/>
<sequence>MENSTHPIQQLSELAEVLLQKLKATQTDITLEFDDVQLQGPGPQGQPGQWRLNGKVSLTSKSNGQKGA</sequence>
<reference evidence="2 3" key="1">
    <citation type="submission" date="2020-08" db="EMBL/GenBank/DDBJ databases">
        <title>Genomic Encyclopedia of Type Strains, Phase IV (KMG-IV): sequencing the most valuable type-strain genomes for metagenomic binning, comparative biology and taxonomic classification.</title>
        <authorList>
            <person name="Goeker M."/>
        </authorList>
    </citation>
    <scope>NUCLEOTIDE SEQUENCE [LARGE SCALE GENOMIC DNA]</scope>
    <source>
        <strain evidence="2 3">DSM 29854</strain>
    </source>
</reference>
<feature type="compositionally biased region" description="Polar residues" evidence="1">
    <location>
        <begin position="56"/>
        <end position="68"/>
    </location>
</feature>